<feature type="compositionally biased region" description="Polar residues" evidence="2">
    <location>
        <begin position="116"/>
        <end position="125"/>
    </location>
</feature>
<evidence type="ECO:0000256" key="2">
    <source>
        <dbReference type="SAM" id="MobiDB-lite"/>
    </source>
</evidence>
<feature type="region of interest" description="Disordered" evidence="2">
    <location>
        <begin position="280"/>
        <end position="306"/>
    </location>
</feature>
<evidence type="ECO:0000313" key="5">
    <source>
        <dbReference type="Proteomes" id="UP000811246"/>
    </source>
</evidence>
<feature type="compositionally biased region" description="Basic and acidic residues" evidence="2">
    <location>
        <begin position="94"/>
        <end position="113"/>
    </location>
</feature>
<accession>A0A922AH19</accession>
<comment type="similarity">
    <text evidence="1">Belongs to the fantastic four family.</text>
</comment>
<name>A0A922AH19_CARIL</name>
<dbReference type="InterPro" id="IPR021410">
    <property type="entry name" value="FAF"/>
</dbReference>
<feature type="compositionally biased region" description="Low complexity" evidence="2">
    <location>
        <begin position="144"/>
        <end position="155"/>
    </location>
</feature>
<gene>
    <name evidence="4" type="ORF">I3842_14G096000</name>
</gene>
<dbReference type="AlphaFoldDB" id="A0A922AH19"/>
<sequence>MSTPLSKSLCLSSSLLINEEAKIMEKQGIVTILRSDCERTKAASLRRTLSADMSSKKWLAQNGFSQTMKKIASSEQLLVSLADSSSSSGEEDCEERKDQLEGKQQKEELEKPGQFDTWSSIVSQKDNQDTPKVLPPPYTHPLAKKSASSLSGKSLEICTESLGSESAADGFASDPSSEREDGEEEEQQQQQQQDLKVFSQAPDHREELRVAKYHYASTDQKSKPKSFPPPLPSLSRKDGASLLMKTSRDNGRLVLEAVTVPSQNQFRAERQDGRLVLTFLNSPSSEDAKNEKSVEGDQLQEEEEEEKVNKQVFEDKFEDFEEVYDDDGGHVDNEPEGEEVESFDDENVPKGMEIVIEKEPKFSSRAINVHRLALTVNKPIRIADMMNPSVTKSLPPRPLVAQLMPLSPHDAASSTAAGAAAASFNTYEYYWRAKPTANPIPQQLPTAHQKNGNKPIISTSPMPNEQRQLFVLRGNKGDYSVHLVKGCKEPRRSLLLWEPNCIATS</sequence>
<evidence type="ECO:0000256" key="1">
    <source>
        <dbReference type="ARBA" id="ARBA00008690"/>
    </source>
</evidence>
<dbReference type="Proteomes" id="UP000811246">
    <property type="component" value="Chromosome 14"/>
</dbReference>
<dbReference type="EMBL" id="CM031838">
    <property type="protein sequence ID" value="KAG6678751.1"/>
    <property type="molecule type" value="Genomic_DNA"/>
</dbReference>
<feature type="region of interest" description="Disordered" evidence="2">
    <location>
        <begin position="81"/>
        <end position="242"/>
    </location>
</feature>
<reference evidence="4" key="1">
    <citation type="submission" date="2021-01" db="EMBL/GenBank/DDBJ databases">
        <authorList>
            <person name="Lovell J.T."/>
            <person name="Bentley N."/>
            <person name="Bhattarai G."/>
            <person name="Jenkins J.W."/>
            <person name="Sreedasyam A."/>
            <person name="Alarcon Y."/>
            <person name="Bock C."/>
            <person name="Boston L."/>
            <person name="Carlson J."/>
            <person name="Cervantes K."/>
            <person name="Clermont K."/>
            <person name="Krom N."/>
            <person name="Kubenka K."/>
            <person name="Mamidi S."/>
            <person name="Mattison C."/>
            <person name="Monteros M."/>
            <person name="Pisani C."/>
            <person name="Plott C."/>
            <person name="Rajasekar S."/>
            <person name="Rhein H.S."/>
            <person name="Rohla C."/>
            <person name="Song M."/>
            <person name="Hilaire R.S."/>
            <person name="Shu S."/>
            <person name="Wells L."/>
            <person name="Wang X."/>
            <person name="Webber J."/>
            <person name="Heerema R.J."/>
            <person name="Klein P."/>
            <person name="Conner P."/>
            <person name="Grauke L."/>
            <person name="Grimwood J."/>
            <person name="Schmutz J."/>
            <person name="Randall J.J."/>
        </authorList>
    </citation>
    <scope>NUCLEOTIDE SEQUENCE</scope>
    <source>
        <tissue evidence="4">Leaf</tissue>
    </source>
</reference>
<proteinExistence type="inferred from homology"/>
<comment type="caution">
    <text evidence="4">The sequence shown here is derived from an EMBL/GenBank/DDBJ whole genome shotgun (WGS) entry which is preliminary data.</text>
</comment>
<evidence type="ECO:0000313" key="4">
    <source>
        <dbReference type="EMBL" id="KAG6678751.1"/>
    </source>
</evidence>
<feature type="domain" description="FAF" evidence="3">
    <location>
        <begin position="226"/>
        <end position="279"/>
    </location>
</feature>
<dbReference type="PANTHER" id="PTHR33155">
    <property type="entry name" value="FANTASTIC FOUR-LIKE PROTEIN (DUF3049)"/>
    <property type="match status" value="1"/>
</dbReference>
<dbReference type="Pfam" id="PF11250">
    <property type="entry name" value="FAF"/>
    <property type="match status" value="1"/>
</dbReference>
<evidence type="ECO:0000259" key="3">
    <source>
        <dbReference type="Pfam" id="PF11250"/>
    </source>
</evidence>
<feature type="compositionally biased region" description="Basic and acidic residues" evidence="2">
    <location>
        <begin position="286"/>
        <end position="295"/>
    </location>
</feature>
<organism evidence="4 5">
    <name type="scientific">Carya illinoinensis</name>
    <name type="common">Pecan</name>
    <dbReference type="NCBI Taxonomy" id="32201"/>
    <lineage>
        <taxon>Eukaryota</taxon>
        <taxon>Viridiplantae</taxon>
        <taxon>Streptophyta</taxon>
        <taxon>Embryophyta</taxon>
        <taxon>Tracheophyta</taxon>
        <taxon>Spermatophyta</taxon>
        <taxon>Magnoliopsida</taxon>
        <taxon>eudicotyledons</taxon>
        <taxon>Gunneridae</taxon>
        <taxon>Pentapetalae</taxon>
        <taxon>rosids</taxon>
        <taxon>fabids</taxon>
        <taxon>Fagales</taxon>
        <taxon>Juglandaceae</taxon>
        <taxon>Carya</taxon>
    </lineage>
</organism>
<dbReference type="PANTHER" id="PTHR33155:SF3">
    <property type="entry name" value="PROTEIN FAF-LIKE, CHLOROPLASTIC"/>
    <property type="match status" value="1"/>
</dbReference>
<protein>
    <recommendedName>
        <fullName evidence="3">FAF domain-containing protein</fullName>
    </recommendedName>
</protein>
<dbReference type="InterPro" id="IPR046431">
    <property type="entry name" value="FAF_dom"/>
</dbReference>